<dbReference type="Pfam" id="PF12833">
    <property type="entry name" value="HTH_18"/>
    <property type="match status" value="1"/>
</dbReference>
<keyword evidence="6" id="KW-1185">Reference proteome</keyword>
<dbReference type="SUPFAM" id="SSF46689">
    <property type="entry name" value="Homeodomain-like"/>
    <property type="match status" value="2"/>
</dbReference>
<evidence type="ECO:0000256" key="3">
    <source>
        <dbReference type="ARBA" id="ARBA00023163"/>
    </source>
</evidence>
<name>A0ABT6AR10_9BURK</name>
<proteinExistence type="predicted"/>
<dbReference type="PANTHER" id="PTHR46796">
    <property type="entry name" value="HTH-TYPE TRANSCRIPTIONAL ACTIVATOR RHAS-RELATED"/>
    <property type="match status" value="1"/>
</dbReference>
<feature type="domain" description="HTH araC/xylS-type" evidence="4">
    <location>
        <begin position="216"/>
        <end position="314"/>
    </location>
</feature>
<dbReference type="Gene3D" id="1.10.10.60">
    <property type="entry name" value="Homeodomain-like"/>
    <property type="match status" value="1"/>
</dbReference>
<dbReference type="InterPro" id="IPR018062">
    <property type="entry name" value="HTH_AraC-typ_CS"/>
</dbReference>
<dbReference type="EMBL" id="JARJLM010000324">
    <property type="protein sequence ID" value="MDF3835058.1"/>
    <property type="molecule type" value="Genomic_DNA"/>
</dbReference>
<dbReference type="SUPFAM" id="SSF52317">
    <property type="entry name" value="Class I glutamine amidotransferase-like"/>
    <property type="match status" value="1"/>
</dbReference>
<keyword evidence="3" id="KW-0804">Transcription</keyword>
<gene>
    <name evidence="5" type="ORF">P3W85_19145</name>
</gene>
<dbReference type="RefSeq" id="WP_276265945.1">
    <property type="nucleotide sequence ID" value="NZ_JARJLM010000324.1"/>
</dbReference>
<protein>
    <submittedName>
        <fullName evidence="5">Helix-turn-helix domain-containing protein</fullName>
    </submittedName>
</protein>
<organism evidence="5 6">
    <name type="scientific">Cupriavidus basilensis</name>
    <dbReference type="NCBI Taxonomy" id="68895"/>
    <lineage>
        <taxon>Bacteria</taxon>
        <taxon>Pseudomonadati</taxon>
        <taxon>Pseudomonadota</taxon>
        <taxon>Betaproteobacteria</taxon>
        <taxon>Burkholderiales</taxon>
        <taxon>Burkholderiaceae</taxon>
        <taxon>Cupriavidus</taxon>
    </lineage>
</organism>
<dbReference type="InterPro" id="IPR009057">
    <property type="entry name" value="Homeodomain-like_sf"/>
</dbReference>
<dbReference type="InterPro" id="IPR050204">
    <property type="entry name" value="AraC_XylS_family_regulators"/>
</dbReference>
<dbReference type="InterPro" id="IPR018060">
    <property type="entry name" value="HTH_AraC"/>
</dbReference>
<dbReference type="Gene3D" id="3.40.50.880">
    <property type="match status" value="1"/>
</dbReference>
<reference evidence="5 6" key="1">
    <citation type="submission" date="2023-03" db="EMBL/GenBank/DDBJ databases">
        <title>Draft assemblies of triclosan tolerant bacteria isolated from returned activated sludge.</title>
        <authorList>
            <person name="Van Hamelsveld S."/>
        </authorList>
    </citation>
    <scope>NUCLEOTIDE SEQUENCE [LARGE SCALE GENOMIC DNA]</scope>
    <source>
        <strain evidence="5 6">GW210010_S58</strain>
    </source>
</reference>
<evidence type="ECO:0000313" key="5">
    <source>
        <dbReference type="EMBL" id="MDF3835058.1"/>
    </source>
</evidence>
<dbReference type="PROSITE" id="PS01124">
    <property type="entry name" value="HTH_ARAC_FAMILY_2"/>
    <property type="match status" value="1"/>
</dbReference>
<evidence type="ECO:0000313" key="6">
    <source>
        <dbReference type="Proteomes" id="UP001216674"/>
    </source>
</evidence>
<sequence length="320" mass="35300">MSARIEAAVGGPPWRKLLGATGMDVLLYGWSAPLPAEIAFLHRILQLAQALGSNHGMRVSTAIASETGACPPCDVLILWEQPQPYSPGAPSGRLDELIEKATYVCVIGKAVLWLLQTRWSAGMRVALHWHDAMVLDAPADDAILSPAIIEHTGKWTTCCGGTAAIDLALGLVRDTLGTQLASTIQDMLCIERIREPAERQRVALQTQFSGLTPKLSEAVALMEANIEEPLQAEEIARLVGVSRRQLERLFKQHLNAVPSRYYLDIRLARARRLLRESRHSLLQIGLMCGFSSGPHFSTTYRTVFGLTPREERQRILRPEA</sequence>
<evidence type="ECO:0000256" key="2">
    <source>
        <dbReference type="ARBA" id="ARBA00023125"/>
    </source>
</evidence>
<dbReference type="PROSITE" id="PS00041">
    <property type="entry name" value="HTH_ARAC_FAMILY_1"/>
    <property type="match status" value="1"/>
</dbReference>
<dbReference type="SMART" id="SM00342">
    <property type="entry name" value="HTH_ARAC"/>
    <property type="match status" value="1"/>
</dbReference>
<keyword evidence="1" id="KW-0805">Transcription regulation</keyword>
<keyword evidence="2" id="KW-0238">DNA-binding</keyword>
<dbReference type="InterPro" id="IPR029062">
    <property type="entry name" value="Class_I_gatase-like"/>
</dbReference>
<comment type="caution">
    <text evidence="5">The sequence shown here is derived from an EMBL/GenBank/DDBJ whole genome shotgun (WGS) entry which is preliminary data.</text>
</comment>
<evidence type="ECO:0000259" key="4">
    <source>
        <dbReference type="PROSITE" id="PS01124"/>
    </source>
</evidence>
<dbReference type="Proteomes" id="UP001216674">
    <property type="component" value="Unassembled WGS sequence"/>
</dbReference>
<accession>A0ABT6AR10</accession>
<evidence type="ECO:0000256" key="1">
    <source>
        <dbReference type="ARBA" id="ARBA00023015"/>
    </source>
</evidence>